<dbReference type="Gene3D" id="1.10.10.10">
    <property type="entry name" value="Winged helix-like DNA-binding domain superfamily/Winged helix DNA-binding domain"/>
    <property type="match status" value="1"/>
</dbReference>
<proteinExistence type="inferred from homology"/>
<keyword evidence="4" id="KW-0804">Transcription</keyword>
<evidence type="ECO:0000313" key="6">
    <source>
        <dbReference type="EMBL" id="MBB3808564.1"/>
    </source>
</evidence>
<dbReference type="Proteomes" id="UP000537592">
    <property type="component" value="Unassembled WGS sequence"/>
</dbReference>
<dbReference type="Gene3D" id="3.40.190.290">
    <property type="match status" value="1"/>
</dbReference>
<comment type="similarity">
    <text evidence="1">Belongs to the LysR transcriptional regulatory family.</text>
</comment>
<dbReference type="GO" id="GO:0003700">
    <property type="term" value="F:DNA-binding transcription factor activity"/>
    <property type="evidence" value="ECO:0007669"/>
    <property type="project" value="InterPro"/>
</dbReference>
<keyword evidence="7" id="KW-1185">Reference proteome</keyword>
<dbReference type="SUPFAM" id="SSF53850">
    <property type="entry name" value="Periplasmic binding protein-like II"/>
    <property type="match status" value="1"/>
</dbReference>
<evidence type="ECO:0000259" key="5">
    <source>
        <dbReference type="PROSITE" id="PS50931"/>
    </source>
</evidence>
<dbReference type="EMBL" id="JACICC010000001">
    <property type="protein sequence ID" value="MBB3808564.1"/>
    <property type="molecule type" value="Genomic_DNA"/>
</dbReference>
<dbReference type="CDD" id="cd08422">
    <property type="entry name" value="PBP2_CrgA_like"/>
    <property type="match status" value="1"/>
</dbReference>
<dbReference type="PANTHER" id="PTHR30537:SF5">
    <property type="entry name" value="HTH-TYPE TRANSCRIPTIONAL ACTIVATOR TTDR-RELATED"/>
    <property type="match status" value="1"/>
</dbReference>
<dbReference type="PANTHER" id="PTHR30537">
    <property type="entry name" value="HTH-TYPE TRANSCRIPTIONAL REGULATOR"/>
    <property type="match status" value="1"/>
</dbReference>
<sequence length="300" mass="32803">MDQLDLLRLYVAIADHGSLSAVARAQALSPSTVTLGLQRLEERVGARLITRTTRRLSFTPEGERFLIDCRRILGDLDDVMTGLADSGQIEGEISVTATNDFGRSRLVPLIDAFMHAHPGVRVALMLTDAVLDLAEEGYDLGLRIGVLRETSMVSRLLVRDRRRICAAPSYWERMGRPAHPRDLAAHNCMALARPGAPMMSWRFQEKGAEFSVRISGDRSTNDGGALRNWAIGGAGVIKKVGLDIEEDLASGRLEAVLDAFAIAQTNLYAVHPPGRRPARRVIALVDYLAERLQNPAGNTG</sequence>
<dbReference type="AlphaFoldDB" id="A0A7W6EF30"/>
<evidence type="ECO:0000256" key="2">
    <source>
        <dbReference type="ARBA" id="ARBA00023015"/>
    </source>
</evidence>
<dbReference type="RefSeq" id="WP_183750544.1">
    <property type="nucleotide sequence ID" value="NZ_JACICC010000001.1"/>
</dbReference>
<dbReference type="Pfam" id="PF03466">
    <property type="entry name" value="LysR_substrate"/>
    <property type="match status" value="1"/>
</dbReference>
<evidence type="ECO:0000256" key="1">
    <source>
        <dbReference type="ARBA" id="ARBA00009437"/>
    </source>
</evidence>
<dbReference type="GO" id="GO:0003677">
    <property type="term" value="F:DNA binding"/>
    <property type="evidence" value="ECO:0007669"/>
    <property type="project" value="UniProtKB-KW"/>
</dbReference>
<name>A0A7W6EF30_9HYPH</name>
<dbReference type="InterPro" id="IPR036388">
    <property type="entry name" value="WH-like_DNA-bd_sf"/>
</dbReference>
<accession>A0A7W6EF30</accession>
<evidence type="ECO:0000256" key="3">
    <source>
        <dbReference type="ARBA" id="ARBA00023125"/>
    </source>
</evidence>
<dbReference type="InterPro" id="IPR005119">
    <property type="entry name" value="LysR_subst-bd"/>
</dbReference>
<gene>
    <name evidence="6" type="ORF">FHS81_000618</name>
</gene>
<dbReference type="InterPro" id="IPR036390">
    <property type="entry name" value="WH_DNA-bd_sf"/>
</dbReference>
<dbReference type="Pfam" id="PF00126">
    <property type="entry name" value="HTH_1"/>
    <property type="match status" value="1"/>
</dbReference>
<reference evidence="6 7" key="1">
    <citation type="submission" date="2020-08" db="EMBL/GenBank/DDBJ databases">
        <title>Genomic Encyclopedia of Type Strains, Phase IV (KMG-IV): sequencing the most valuable type-strain genomes for metagenomic binning, comparative biology and taxonomic classification.</title>
        <authorList>
            <person name="Goeker M."/>
        </authorList>
    </citation>
    <scope>NUCLEOTIDE SEQUENCE [LARGE SCALE GENOMIC DNA]</scope>
    <source>
        <strain evidence="6 7">DSM 28760</strain>
    </source>
</reference>
<organism evidence="6 7">
    <name type="scientific">Pseudochelatococcus contaminans</name>
    <dbReference type="NCBI Taxonomy" id="1538103"/>
    <lineage>
        <taxon>Bacteria</taxon>
        <taxon>Pseudomonadati</taxon>
        <taxon>Pseudomonadota</taxon>
        <taxon>Alphaproteobacteria</taxon>
        <taxon>Hyphomicrobiales</taxon>
        <taxon>Chelatococcaceae</taxon>
        <taxon>Pseudochelatococcus</taxon>
    </lineage>
</organism>
<dbReference type="InterPro" id="IPR000847">
    <property type="entry name" value="LysR_HTH_N"/>
</dbReference>
<dbReference type="InterPro" id="IPR058163">
    <property type="entry name" value="LysR-type_TF_proteobact-type"/>
</dbReference>
<feature type="domain" description="HTH lysR-type" evidence="5">
    <location>
        <begin position="1"/>
        <end position="59"/>
    </location>
</feature>
<dbReference type="SUPFAM" id="SSF46785">
    <property type="entry name" value="Winged helix' DNA-binding domain"/>
    <property type="match status" value="1"/>
</dbReference>
<evidence type="ECO:0000313" key="7">
    <source>
        <dbReference type="Proteomes" id="UP000537592"/>
    </source>
</evidence>
<keyword evidence="2" id="KW-0805">Transcription regulation</keyword>
<comment type="caution">
    <text evidence="6">The sequence shown here is derived from an EMBL/GenBank/DDBJ whole genome shotgun (WGS) entry which is preliminary data.</text>
</comment>
<keyword evidence="3 6" id="KW-0238">DNA-binding</keyword>
<dbReference type="PROSITE" id="PS50931">
    <property type="entry name" value="HTH_LYSR"/>
    <property type="match status" value="1"/>
</dbReference>
<protein>
    <submittedName>
        <fullName evidence="6">DNA-binding transcriptional LysR family regulator</fullName>
    </submittedName>
</protein>
<evidence type="ECO:0000256" key="4">
    <source>
        <dbReference type="ARBA" id="ARBA00023163"/>
    </source>
</evidence>